<proteinExistence type="predicted"/>
<gene>
    <name evidence="1" type="ORF">CFOL_v3_01294</name>
</gene>
<evidence type="ECO:0000313" key="2">
    <source>
        <dbReference type="Proteomes" id="UP000187406"/>
    </source>
</evidence>
<dbReference type="PANTHER" id="PTHR11439">
    <property type="entry name" value="GAG-POL-RELATED RETROTRANSPOSON"/>
    <property type="match status" value="1"/>
</dbReference>
<comment type="caution">
    <text evidence="1">The sequence shown here is derived from an EMBL/GenBank/DDBJ whole genome shotgun (WGS) entry which is preliminary data.</text>
</comment>
<organism evidence="1 2">
    <name type="scientific">Cephalotus follicularis</name>
    <name type="common">Albany pitcher plant</name>
    <dbReference type="NCBI Taxonomy" id="3775"/>
    <lineage>
        <taxon>Eukaryota</taxon>
        <taxon>Viridiplantae</taxon>
        <taxon>Streptophyta</taxon>
        <taxon>Embryophyta</taxon>
        <taxon>Tracheophyta</taxon>
        <taxon>Spermatophyta</taxon>
        <taxon>Magnoliopsida</taxon>
        <taxon>eudicotyledons</taxon>
        <taxon>Gunneridae</taxon>
        <taxon>Pentapetalae</taxon>
        <taxon>rosids</taxon>
        <taxon>fabids</taxon>
        <taxon>Oxalidales</taxon>
        <taxon>Cephalotaceae</taxon>
        <taxon>Cephalotus</taxon>
    </lineage>
</organism>
<dbReference type="CDD" id="cd09272">
    <property type="entry name" value="RNase_HI_RT_Ty1"/>
    <property type="match status" value="1"/>
</dbReference>
<evidence type="ECO:0000313" key="1">
    <source>
        <dbReference type="EMBL" id="GAV57758.1"/>
    </source>
</evidence>
<sequence>HWVAVKKVLRYLKRTRDFMLTYRRAEDLQLVRFSESDFAGCQDNRKSTSGYVFMMADRAVSWKSAKQALIASSTMQAEFVACYGAATQAVWFKNFMMTFVVVDFVSRSIQLYCDNSSAVLFINNNKSITGSKHIEIKYLTIKKKVKNGDVIAKHISTDDMVADLLTKCLSPCIFERHVASMGLVASWDAFI</sequence>
<keyword evidence="2" id="KW-1185">Reference proteome</keyword>
<feature type="non-terminal residue" evidence="1">
    <location>
        <position position="1"/>
    </location>
</feature>
<dbReference type="AlphaFoldDB" id="A0A1Q3APV4"/>
<dbReference type="OrthoDB" id="1645289at2759"/>
<accession>A0A1Q3APV4</accession>
<dbReference type="EMBL" id="BDDD01000041">
    <property type="protein sequence ID" value="GAV57758.1"/>
    <property type="molecule type" value="Genomic_DNA"/>
</dbReference>
<dbReference type="InParanoid" id="A0A1Q3APV4"/>
<name>A0A1Q3APV4_CEPFO</name>
<protein>
    <recommendedName>
        <fullName evidence="3">Copia protein</fullName>
    </recommendedName>
</protein>
<evidence type="ECO:0008006" key="3">
    <source>
        <dbReference type="Google" id="ProtNLM"/>
    </source>
</evidence>
<dbReference type="PANTHER" id="PTHR11439:SF467">
    <property type="entry name" value="INTEGRASE CATALYTIC DOMAIN-CONTAINING PROTEIN"/>
    <property type="match status" value="1"/>
</dbReference>
<reference evidence="2" key="1">
    <citation type="submission" date="2016-04" db="EMBL/GenBank/DDBJ databases">
        <title>Cephalotus genome sequencing.</title>
        <authorList>
            <person name="Fukushima K."/>
            <person name="Hasebe M."/>
            <person name="Fang X."/>
        </authorList>
    </citation>
    <scope>NUCLEOTIDE SEQUENCE [LARGE SCALE GENOMIC DNA]</scope>
    <source>
        <strain evidence="2">cv. St1</strain>
    </source>
</reference>
<dbReference type="Proteomes" id="UP000187406">
    <property type="component" value="Unassembled WGS sequence"/>
</dbReference>